<feature type="transmembrane region" description="Helical" evidence="1">
    <location>
        <begin position="6"/>
        <end position="26"/>
    </location>
</feature>
<sequence length="69" mass="7979">MFGIGLYVVSVYIFTFSMSFMMRWLFYAKSLYVCESKDLNIQLQSNIFGDVPCVQRIVIVVSMYKGNVS</sequence>
<dbReference type="Proteomes" id="UP000474061">
    <property type="component" value="Unassembled WGS sequence"/>
</dbReference>
<dbReference type="AlphaFoldDB" id="A0A9Q4MIU4"/>
<reference evidence="2" key="2">
    <citation type="journal article" date="2020" name="Appl. Environ. Microbiol.">
        <title>Multiple intercontinental introductions associated with the emergence of a plant pathogen in Europe.</title>
        <authorList>
            <person name="Landa B.B."/>
            <person name="Castillo A.I."/>
            <person name="Giampetruzzi A."/>
            <person name="Kahn A."/>
            <person name="Roman-Ecija M."/>
            <person name="Velasco-Amo M.P."/>
            <person name="Navas-Cortes J.A."/>
            <person name="Marco-Noales E."/>
            <person name="Barbe S."/>
            <person name="Moralejo E."/>
            <person name="Coletta-Filho H.D."/>
            <person name="Saldarelli P."/>
            <person name="Saponari M."/>
            <person name="Almeida R.P.P."/>
        </authorList>
    </citation>
    <scope>NUCLEOTIDE SEQUENCE</scope>
    <source>
        <strain evidence="2">XYL1981</strain>
    </source>
</reference>
<keyword evidence="1" id="KW-1133">Transmembrane helix</keyword>
<reference evidence="2" key="1">
    <citation type="submission" date="2019-05" db="EMBL/GenBank/DDBJ databases">
        <authorList>
            <person name="Castillo A."/>
            <person name="Giampetruzzi A."/>
            <person name="Landa B."/>
            <person name="Saponari M."/>
            <person name="Almeida R.P.P."/>
            <person name="Moralejo E."/>
            <person name="Marco-Noales E."/>
            <person name="Velasco-Amo M.P."/>
            <person name="Roman-Ecija M."/>
            <person name="Navarro I."/>
            <person name="Monterde A."/>
            <person name="Barbe S."/>
        </authorList>
    </citation>
    <scope>NUCLEOTIDE SEQUENCE</scope>
    <source>
        <strain evidence="2">XYL1981</strain>
    </source>
</reference>
<keyword evidence="1" id="KW-0812">Transmembrane</keyword>
<evidence type="ECO:0000313" key="3">
    <source>
        <dbReference type="Proteomes" id="UP000474061"/>
    </source>
</evidence>
<proteinExistence type="predicted"/>
<evidence type="ECO:0000256" key="1">
    <source>
        <dbReference type="SAM" id="Phobius"/>
    </source>
</evidence>
<evidence type="ECO:0000313" key="2">
    <source>
        <dbReference type="EMBL" id="MRU24158.1"/>
    </source>
</evidence>
<dbReference type="EMBL" id="VDCJ01000349">
    <property type="protein sequence ID" value="MRU24158.1"/>
    <property type="molecule type" value="Genomic_DNA"/>
</dbReference>
<accession>A0A9Q4MIU4</accession>
<comment type="caution">
    <text evidence="2">The sequence shown here is derived from an EMBL/GenBank/DDBJ whole genome shotgun (WGS) entry which is preliminary data.</text>
</comment>
<protein>
    <submittedName>
        <fullName evidence="2">Uncharacterized protein</fullName>
    </submittedName>
</protein>
<name>A0A9Q4MIU4_XYLFS</name>
<organism evidence="2 3">
    <name type="scientific">Xylella fastidiosa subsp. multiplex</name>
    <dbReference type="NCBI Taxonomy" id="644357"/>
    <lineage>
        <taxon>Bacteria</taxon>
        <taxon>Pseudomonadati</taxon>
        <taxon>Pseudomonadota</taxon>
        <taxon>Gammaproteobacteria</taxon>
        <taxon>Lysobacterales</taxon>
        <taxon>Lysobacteraceae</taxon>
        <taxon>Xylella</taxon>
    </lineage>
</organism>
<keyword evidence="1" id="KW-0472">Membrane</keyword>
<gene>
    <name evidence="2" type="ORF">FG476_08805</name>
</gene>